<reference evidence="4 5" key="1">
    <citation type="submission" date="2019-02" db="EMBL/GenBank/DDBJ databases">
        <title>Deep-cultivation of Planctomycetes and their phenomic and genomic characterization uncovers novel biology.</title>
        <authorList>
            <person name="Wiegand S."/>
            <person name="Jogler M."/>
            <person name="Boedeker C."/>
            <person name="Pinto D."/>
            <person name="Vollmers J."/>
            <person name="Rivas-Marin E."/>
            <person name="Kohn T."/>
            <person name="Peeters S.H."/>
            <person name="Heuer A."/>
            <person name="Rast P."/>
            <person name="Oberbeckmann S."/>
            <person name="Bunk B."/>
            <person name="Jeske O."/>
            <person name="Meyerdierks A."/>
            <person name="Storesund J.E."/>
            <person name="Kallscheuer N."/>
            <person name="Luecker S."/>
            <person name="Lage O.M."/>
            <person name="Pohl T."/>
            <person name="Merkel B.J."/>
            <person name="Hornburger P."/>
            <person name="Mueller R.-W."/>
            <person name="Bruemmer F."/>
            <person name="Labrenz M."/>
            <person name="Spormann A.M."/>
            <person name="Op Den Camp H."/>
            <person name="Overmann J."/>
            <person name="Amann R."/>
            <person name="Jetten M.S.M."/>
            <person name="Mascher T."/>
            <person name="Medema M.H."/>
            <person name="Devos D.P."/>
            <person name="Kaster A.-K."/>
            <person name="Ovreas L."/>
            <person name="Rohde M."/>
            <person name="Galperin M.Y."/>
            <person name="Jogler C."/>
        </authorList>
    </citation>
    <scope>NUCLEOTIDE SEQUENCE [LARGE SCALE GENOMIC DNA]</scope>
    <source>
        <strain evidence="4 5">Pan14r</strain>
    </source>
</reference>
<proteinExistence type="predicted"/>
<dbReference type="EMBL" id="SJPL01000001">
    <property type="protein sequence ID" value="TWT70975.1"/>
    <property type="molecule type" value="Genomic_DNA"/>
</dbReference>
<feature type="domain" description="Pyrrolo-quinoline quinone repeat" evidence="3">
    <location>
        <begin position="449"/>
        <end position="593"/>
    </location>
</feature>
<keyword evidence="2" id="KW-1133">Transmembrane helix</keyword>
<protein>
    <submittedName>
        <fullName evidence="4">Outer membrane biogenesis protein BamB</fullName>
    </submittedName>
</protein>
<dbReference type="OrthoDB" id="226874at2"/>
<keyword evidence="2" id="KW-0812">Transmembrane</keyword>
<dbReference type="InterPro" id="IPR018391">
    <property type="entry name" value="PQQ_b-propeller_rpt"/>
</dbReference>
<dbReference type="RefSeq" id="WP_145303037.1">
    <property type="nucleotide sequence ID" value="NZ_CP036319.1"/>
</dbReference>
<dbReference type="Pfam" id="PF13360">
    <property type="entry name" value="PQQ_2"/>
    <property type="match status" value="1"/>
</dbReference>
<comment type="caution">
    <text evidence="4">The sequence shown here is derived from an EMBL/GenBank/DDBJ whole genome shotgun (WGS) entry which is preliminary data.</text>
</comment>
<feature type="transmembrane region" description="Helical" evidence="2">
    <location>
        <begin position="162"/>
        <end position="183"/>
    </location>
</feature>
<name>A0A5C5Y9H7_9PLAN</name>
<evidence type="ECO:0000259" key="3">
    <source>
        <dbReference type="Pfam" id="PF13360"/>
    </source>
</evidence>
<dbReference type="Gene3D" id="2.130.10.10">
    <property type="entry name" value="YVTN repeat-like/Quinoprotein amine dehydrogenase"/>
    <property type="match status" value="3"/>
</dbReference>
<organism evidence="4 5">
    <name type="scientific">Crateriforma conspicua</name>
    <dbReference type="NCBI Taxonomy" id="2527996"/>
    <lineage>
        <taxon>Bacteria</taxon>
        <taxon>Pseudomonadati</taxon>
        <taxon>Planctomycetota</taxon>
        <taxon>Planctomycetia</taxon>
        <taxon>Planctomycetales</taxon>
        <taxon>Planctomycetaceae</taxon>
        <taxon>Crateriforma</taxon>
    </lineage>
</organism>
<feature type="region of interest" description="Disordered" evidence="1">
    <location>
        <begin position="124"/>
        <end position="145"/>
    </location>
</feature>
<accession>A0A5C5Y9H7</accession>
<dbReference type="SMART" id="SM00564">
    <property type="entry name" value="PQQ"/>
    <property type="match status" value="3"/>
</dbReference>
<keyword evidence="5" id="KW-1185">Reference proteome</keyword>
<evidence type="ECO:0000313" key="4">
    <source>
        <dbReference type="EMBL" id="TWT70975.1"/>
    </source>
</evidence>
<sequence>MLAKELIDRLERLALLDQEIIEALREQLQQSGSRVTPEAVAKLLVDNGQLTRFQATKLIGELRSGEYQDELEDAPESEGQVDELTFADSEESVEAEEEEPIAEAVPVALAASADDDVPMAQPVDADGEDAGGDLSSIAGGTSVRPVRRTKTPDKSIWDSFKVYGYAGIIVMLVLIFSALYFVLGRDSAEDFIKQADKLYNQQSFQPAQEQYTKFLDNYGNDNQYSSLARTRVALSELYRAKAVPNPVRGLEVAKNVLPAVAEEQALNDDRDDLAALLTDIAENIAQAADESESTGEKQQLLSDLDEHIDFMDNPLYVSSQMRVTLAGRLNSVKETRARVQREINRNLQLDQAVASMKASLEAKETKEAYDTRFALLRDFPELRDNDRLEELIQKASEIQQTLVGPSSRLPETDQAADESDSMRSIALTTLVGDSIVSLQDEIVYVGAAASVLAFSAEDGRLLWRKYVGSTNTHPPLRIGAGQSVLLTNGVRNDLSRCDGQTGDVQWRSSLGEPFSQPVMTRGATFVSGESGVVYSLDLETGDAMWSTQIPQPLETSPGVDDRADMAYLPGNHSNLYLLNTRDGKCVESYYIGHREGTIQVPPVPLLGHLFVFENYATDATKVHVLRLDDEGKNLTPVQVFQLNGNVIVPPIVQKRRLIVLTDLGEVNVYDVEPTADRDKVSSIAKCSPSYKQPTLTRMAANRSQMWITGTRIARFQLQINTGTVVRDWVKHDGDAFVGQPIALDDALIHARVLRGTSGIRVTAASPETGDMVWQTDVGVPIAMLQRVPGKAAFHAITSQGALFELDRAALAEGSTKAPLENPGGEGVAMRFVDPILAASAGQETPNRILVNSQEPSEILVYDPSRQRDMLRKVTIRLPGRAKTAGQPIVAGGGLLIPLDTGRAVLMRWQTGATLGSPFQPSVDPTGVVSWSDPVPLADDPDQVVLSDSLGRLYRLRVGQQMRELSQTQIDKPLLGPATRVGTTMVATTAGPAADFLVGYDMTGLELQFESLLDGRVVWGPTAAPQDDSVALLRTDDGQLRVFDEAGKQKFAVDLPAGRLVGPPTAVSDDQWLFTGRDGWMVTVDRNTGKRIAEKDLGQPISAQPVTVGDNRFLVPGEEGVVYITEF</sequence>
<dbReference type="PANTHER" id="PTHR34512">
    <property type="entry name" value="CELL SURFACE PROTEIN"/>
    <property type="match status" value="1"/>
</dbReference>
<dbReference type="Proteomes" id="UP000317238">
    <property type="component" value="Unassembled WGS sequence"/>
</dbReference>
<dbReference type="InterPro" id="IPR011047">
    <property type="entry name" value="Quinoprotein_ADH-like_sf"/>
</dbReference>
<evidence type="ECO:0000313" key="5">
    <source>
        <dbReference type="Proteomes" id="UP000317238"/>
    </source>
</evidence>
<dbReference type="AlphaFoldDB" id="A0A5C5Y9H7"/>
<dbReference type="PANTHER" id="PTHR34512:SF30">
    <property type="entry name" value="OUTER MEMBRANE PROTEIN ASSEMBLY FACTOR BAMB"/>
    <property type="match status" value="1"/>
</dbReference>
<keyword evidence="2" id="KW-0472">Membrane</keyword>
<gene>
    <name evidence="4" type="ORF">Pan14r_32840</name>
</gene>
<dbReference type="InterPro" id="IPR015943">
    <property type="entry name" value="WD40/YVTN_repeat-like_dom_sf"/>
</dbReference>
<evidence type="ECO:0000256" key="1">
    <source>
        <dbReference type="SAM" id="MobiDB-lite"/>
    </source>
</evidence>
<evidence type="ECO:0000256" key="2">
    <source>
        <dbReference type="SAM" id="Phobius"/>
    </source>
</evidence>
<dbReference type="InterPro" id="IPR002372">
    <property type="entry name" value="PQQ_rpt_dom"/>
</dbReference>
<dbReference type="SUPFAM" id="SSF50998">
    <property type="entry name" value="Quinoprotein alcohol dehydrogenase-like"/>
    <property type="match status" value="2"/>
</dbReference>